<dbReference type="GO" id="GO:0006631">
    <property type="term" value="P:fatty acid metabolic process"/>
    <property type="evidence" value="ECO:0007669"/>
    <property type="project" value="TreeGrafter"/>
</dbReference>
<sequence>MGEWRDDELFIHGRADNMFISGGENVQPEDIEAVLLQLPGVEQAFVLPVDDYDFGQRPVAIVQTSCPFDAMFVDHVMTYMAETVAPYKRPVRYLALPEADIYRGIKVSRTKLAEWLAKQ</sequence>
<protein>
    <submittedName>
        <fullName evidence="4">Putative O-succinylbenzoic acid-CoA ligase</fullName>
    </submittedName>
</protein>
<evidence type="ECO:0000256" key="2">
    <source>
        <dbReference type="ARBA" id="ARBA00022598"/>
    </source>
</evidence>
<dbReference type="PANTHER" id="PTHR43201">
    <property type="entry name" value="ACYL-COA SYNTHETASE"/>
    <property type="match status" value="1"/>
</dbReference>
<comment type="similarity">
    <text evidence="1">Belongs to the ATP-dependent AMP-binding enzyme family.</text>
</comment>
<name>X0NLV1_PHOLE</name>
<keyword evidence="2 4" id="KW-0436">Ligase</keyword>
<feature type="domain" description="AMP-binding enzyme C-terminal" evidence="3">
    <location>
        <begin position="31"/>
        <end position="97"/>
    </location>
</feature>
<dbReference type="eggNOG" id="COG0318">
    <property type="taxonomic scope" value="Bacteria"/>
</dbReference>
<dbReference type="AlphaFoldDB" id="X0NLV1"/>
<evidence type="ECO:0000313" key="5">
    <source>
        <dbReference type="Proteomes" id="UP000030675"/>
    </source>
</evidence>
<organism evidence="4 5">
    <name type="scientific">Photobacterium leiognathi lrivu.4.1</name>
    <dbReference type="NCBI Taxonomy" id="1248232"/>
    <lineage>
        <taxon>Bacteria</taxon>
        <taxon>Pseudomonadati</taxon>
        <taxon>Pseudomonadota</taxon>
        <taxon>Gammaproteobacteria</taxon>
        <taxon>Vibrionales</taxon>
        <taxon>Vibrionaceae</taxon>
        <taxon>Photobacterium</taxon>
    </lineage>
</organism>
<dbReference type="InterPro" id="IPR045851">
    <property type="entry name" value="AMP-bd_C_sf"/>
</dbReference>
<dbReference type="EMBL" id="DF196810">
    <property type="protein sequence ID" value="GAD28926.1"/>
    <property type="molecule type" value="Genomic_DNA"/>
</dbReference>
<reference evidence="5" key="1">
    <citation type="submission" date="2012-12" db="EMBL/GenBank/DDBJ databases">
        <title>Genome Sequence of Photobacterium leiognathi lrivu.4.1.</title>
        <authorList>
            <person name="Urbanczyk H."/>
            <person name="Ogura Y."/>
            <person name="Hayashi T."/>
            <person name="Dunlap P.V."/>
        </authorList>
    </citation>
    <scope>NUCLEOTIDE SEQUENCE [LARGE SCALE GENOMIC DNA]</scope>
    <source>
        <strain evidence="5">lrivu.4.1</strain>
    </source>
</reference>
<gene>
    <name evidence="4" type="ORF">PLEI_0570</name>
</gene>
<proteinExistence type="inferred from homology"/>
<accession>X0NLV1</accession>
<dbReference type="GO" id="GO:0031956">
    <property type="term" value="F:medium-chain fatty acid-CoA ligase activity"/>
    <property type="evidence" value="ECO:0007669"/>
    <property type="project" value="TreeGrafter"/>
</dbReference>
<evidence type="ECO:0000256" key="1">
    <source>
        <dbReference type="ARBA" id="ARBA00006432"/>
    </source>
</evidence>
<dbReference type="Pfam" id="PF13193">
    <property type="entry name" value="AMP-binding_C"/>
    <property type="match status" value="1"/>
</dbReference>
<dbReference type="Proteomes" id="UP000030675">
    <property type="component" value="Unassembled WGS sequence"/>
</dbReference>
<dbReference type="HOGENOM" id="CLU_000022_17_5_6"/>
<dbReference type="InterPro" id="IPR025110">
    <property type="entry name" value="AMP-bd_C"/>
</dbReference>
<dbReference type="SUPFAM" id="SSF56801">
    <property type="entry name" value="Acetyl-CoA synthetase-like"/>
    <property type="match status" value="1"/>
</dbReference>
<dbReference type="Gene3D" id="3.30.300.30">
    <property type="match status" value="1"/>
</dbReference>
<evidence type="ECO:0000313" key="4">
    <source>
        <dbReference type="EMBL" id="GAD28926.1"/>
    </source>
</evidence>
<evidence type="ECO:0000259" key="3">
    <source>
        <dbReference type="Pfam" id="PF13193"/>
    </source>
</evidence>
<dbReference type="PANTHER" id="PTHR43201:SF5">
    <property type="entry name" value="MEDIUM-CHAIN ACYL-COA LIGASE ACSF2, MITOCHONDRIAL"/>
    <property type="match status" value="1"/>
</dbReference>